<feature type="transmembrane region" description="Helical" evidence="7">
    <location>
        <begin position="577"/>
        <end position="596"/>
    </location>
</feature>
<evidence type="ECO:0000256" key="6">
    <source>
        <dbReference type="ARBA" id="ARBA00023136"/>
    </source>
</evidence>
<evidence type="ECO:0000313" key="10">
    <source>
        <dbReference type="Proteomes" id="UP000663864"/>
    </source>
</evidence>
<evidence type="ECO:0000256" key="3">
    <source>
        <dbReference type="ARBA" id="ARBA00022692"/>
    </source>
</evidence>
<organism evidence="9 10">
    <name type="scientific">Rotaria sordida</name>
    <dbReference type="NCBI Taxonomy" id="392033"/>
    <lineage>
        <taxon>Eukaryota</taxon>
        <taxon>Metazoa</taxon>
        <taxon>Spiralia</taxon>
        <taxon>Gnathifera</taxon>
        <taxon>Rotifera</taxon>
        <taxon>Eurotatoria</taxon>
        <taxon>Bdelloidea</taxon>
        <taxon>Philodinida</taxon>
        <taxon>Philodinidae</taxon>
        <taxon>Rotaria</taxon>
    </lineage>
</organism>
<feature type="transmembrane region" description="Helical" evidence="7">
    <location>
        <begin position="418"/>
        <end position="442"/>
    </location>
</feature>
<name>A0A814FA06_9BILA</name>
<feature type="transmembrane region" description="Helical" evidence="7">
    <location>
        <begin position="454"/>
        <end position="477"/>
    </location>
</feature>
<keyword evidence="3 7" id="KW-0812">Transmembrane</keyword>
<evidence type="ECO:0000256" key="7">
    <source>
        <dbReference type="RuleBase" id="RU363079"/>
    </source>
</evidence>
<keyword evidence="6 7" id="KW-0472">Membrane</keyword>
<evidence type="ECO:0000256" key="8">
    <source>
        <dbReference type="SAM" id="SignalP"/>
    </source>
</evidence>
<evidence type="ECO:0000313" key="9">
    <source>
        <dbReference type="EMBL" id="CAF0980142.1"/>
    </source>
</evidence>
<dbReference type="InterPro" id="IPR004240">
    <property type="entry name" value="EMP70"/>
</dbReference>
<reference evidence="9" key="1">
    <citation type="submission" date="2021-02" db="EMBL/GenBank/DDBJ databases">
        <authorList>
            <person name="Nowell W R."/>
        </authorList>
    </citation>
    <scope>NUCLEOTIDE SEQUENCE</scope>
</reference>
<dbReference type="Pfam" id="PF02990">
    <property type="entry name" value="EMP70"/>
    <property type="match status" value="1"/>
</dbReference>
<proteinExistence type="inferred from homology"/>
<dbReference type="GO" id="GO:0072657">
    <property type="term" value="P:protein localization to membrane"/>
    <property type="evidence" value="ECO:0007669"/>
    <property type="project" value="TreeGrafter"/>
</dbReference>
<feature type="chain" id="PRO_5033003525" description="Transmembrane 9 superfamily member" evidence="8">
    <location>
        <begin position="16"/>
        <end position="647"/>
    </location>
</feature>
<feature type="transmembrane region" description="Helical" evidence="7">
    <location>
        <begin position="608"/>
        <end position="637"/>
    </location>
</feature>
<evidence type="ECO:0000256" key="2">
    <source>
        <dbReference type="ARBA" id="ARBA00005227"/>
    </source>
</evidence>
<evidence type="ECO:0000256" key="4">
    <source>
        <dbReference type="ARBA" id="ARBA00022729"/>
    </source>
</evidence>
<keyword evidence="5 7" id="KW-1133">Transmembrane helix</keyword>
<dbReference type="Proteomes" id="UP000663864">
    <property type="component" value="Unassembled WGS sequence"/>
</dbReference>
<keyword evidence="4 8" id="KW-0732">Signal</keyword>
<feature type="signal peptide" evidence="8">
    <location>
        <begin position="1"/>
        <end position="15"/>
    </location>
</feature>
<dbReference type="EMBL" id="CAJNOT010000431">
    <property type="protein sequence ID" value="CAF0980142.1"/>
    <property type="molecule type" value="Genomic_DNA"/>
</dbReference>
<evidence type="ECO:0000256" key="5">
    <source>
        <dbReference type="ARBA" id="ARBA00022989"/>
    </source>
</evidence>
<feature type="transmembrane region" description="Helical" evidence="7">
    <location>
        <begin position="348"/>
        <end position="375"/>
    </location>
</feature>
<dbReference type="GO" id="GO:0005737">
    <property type="term" value="C:cytoplasm"/>
    <property type="evidence" value="ECO:0007669"/>
    <property type="project" value="UniProtKB-ARBA"/>
</dbReference>
<feature type="transmembrane region" description="Helical" evidence="7">
    <location>
        <begin position="508"/>
        <end position="531"/>
    </location>
</feature>
<dbReference type="PANTHER" id="PTHR10766">
    <property type="entry name" value="TRANSMEMBRANE 9 SUPERFAMILY PROTEIN"/>
    <property type="match status" value="1"/>
</dbReference>
<dbReference type="PANTHER" id="PTHR10766:SF111">
    <property type="entry name" value="TRANSMEMBRANE 9 SUPERFAMILY MEMBER 2"/>
    <property type="match status" value="1"/>
</dbReference>
<feature type="transmembrane region" description="Helical" evidence="7">
    <location>
        <begin position="537"/>
        <end position="565"/>
    </location>
</feature>
<protein>
    <recommendedName>
        <fullName evidence="7">Transmembrane 9 superfamily member</fullName>
    </recommendedName>
</protein>
<comment type="caution">
    <text evidence="9">The sequence shown here is derived from an EMBL/GenBank/DDBJ whole genome shotgun (WGS) entry which is preliminary data.</text>
</comment>
<dbReference type="AlphaFoldDB" id="A0A814FA06"/>
<dbReference type="GO" id="GO:0016020">
    <property type="term" value="C:membrane"/>
    <property type="evidence" value="ECO:0007669"/>
    <property type="project" value="UniProtKB-SubCell"/>
</dbReference>
<feature type="transmembrane region" description="Helical" evidence="7">
    <location>
        <begin position="282"/>
        <end position="304"/>
    </location>
</feature>
<evidence type="ECO:0000256" key="1">
    <source>
        <dbReference type="ARBA" id="ARBA00004141"/>
    </source>
</evidence>
<accession>A0A814FA06</accession>
<feature type="transmembrane region" description="Helical" evidence="7">
    <location>
        <begin position="381"/>
        <end position="406"/>
    </location>
</feature>
<comment type="similarity">
    <text evidence="2 7">Belongs to the nonaspanin (TM9SF) (TC 9.A.2) family.</text>
</comment>
<comment type="subcellular location">
    <subcellularLocation>
        <location evidence="1">Membrane</location>
        <topology evidence="1">Multi-pass membrane protein</topology>
    </subcellularLocation>
</comment>
<gene>
    <name evidence="9" type="ORF">ZHD862_LOCUS11462</name>
</gene>
<sequence>MNFFLFILFLSSINAFYLPGLAPNTFCRMQTSDSKCKTQIEVFVNRLDSVESVLPYEYSYFDFCTVIDEPSPVENLGQVLFGERIRPSPYKFKFLKNVDCKLVCKKKYTSSDGKQQKFLKRLMKGMVLNYQQHWIIDNMPVTLCYLNSENKEFCSRGFPIGCYVTKRGQTKESCNIRDGKNDTFYVFNHLDFEISYHSGQGETWGTTFGEDGGRIVAAKVQVSSLKSETCERNSEPIMFQSTVAEVEIPFTYTVSFKRNNDIRWASRWDYILKSLPQTHIQWFSILNSLVIVLFLSGMVAMILLRTLYKDIARYNRIVDNINEEDAQEEFGWKLVHGDVFRSPNKGMLLSVLVGNGVQITIMSLITLIFACFGFLSPSSRGALMTCAIVCYVLLGTPAGYTSARFYKMFGGGNWKKNVLMTAIACPGVIFGIFFILNIVLWANGSSAAIPFTTFVALLALWFCVSTPLVFLGAYLGFKRHALQNPVRTNQIARQIPEQSFYTKPLPGIIMGGVLPFGCIFIQLFFILNSIWAHQYYYFFGFLLVVYIILILTCSETTILLCYFHLCAEDYNWWWRSFLTSSFTAVYFFLYSIYYFISKLEISDGTSTFLYFGYTLMLTFILFLFTGTIGFLACFWFIRKIYSVIKVD</sequence>